<evidence type="ECO:0000256" key="1">
    <source>
        <dbReference type="ARBA" id="ARBA00004196"/>
    </source>
</evidence>
<dbReference type="SUPFAM" id="SSF48695">
    <property type="entry name" value="Multiheme cytochromes"/>
    <property type="match status" value="1"/>
</dbReference>
<dbReference type="PANTHER" id="PTHR35038">
    <property type="entry name" value="DISSIMILATORY SULFITE REDUCTASE SIRA"/>
    <property type="match status" value="1"/>
</dbReference>
<feature type="domain" description="NapC/NirT cytochrome c N-terminal" evidence="8">
    <location>
        <begin position="14"/>
        <end position="154"/>
    </location>
</feature>
<organism evidence="9 10">
    <name type="scientific">Candidatus Aquicultor primus</name>
    <dbReference type="NCBI Taxonomy" id="1797195"/>
    <lineage>
        <taxon>Bacteria</taxon>
        <taxon>Bacillati</taxon>
        <taxon>Actinomycetota</taxon>
        <taxon>Candidatus Aquicultoria</taxon>
        <taxon>Candidatus Aquicultorales</taxon>
        <taxon>Candidatus Aquicultoraceae</taxon>
        <taxon>Candidatus Aquicultor</taxon>
    </lineage>
</organism>
<evidence type="ECO:0000256" key="4">
    <source>
        <dbReference type="ARBA" id="ARBA00022723"/>
    </source>
</evidence>
<keyword evidence="3" id="KW-0349">Heme</keyword>
<evidence type="ECO:0000313" key="10">
    <source>
        <dbReference type="Proteomes" id="UP000178086"/>
    </source>
</evidence>
<dbReference type="Pfam" id="PF03264">
    <property type="entry name" value="Cytochrom_NNT"/>
    <property type="match status" value="1"/>
</dbReference>
<dbReference type="PANTHER" id="PTHR35038:SF6">
    <property type="entry name" value="SURFACE LOCALIZED DECAHEME CYTOCHROME C LIPOPROTEIN"/>
    <property type="match status" value="1"/>
</dbReference>
<protein>
    <recommendedName>
        <fullName evidence="8">NapC/NirT cytochrome c N-terminal domain-containing protein</fullName>
    </recommendedName>
</protein>
<keyword evidence="2" id="KW-0813">Transport</keyword>
<evidence type="ECO:0000313" key="9">
    <source>
        <dbReference type="EMBL" id="OFW32307.1"/>
    </source>
</evidence>
<dbReference type="InterPro" id="IPR038266">
    <property type="entry name" value="NapC/NirT_cytc_sf"/>
</dbReference>
<proteinExistence type="predicted"/>
<comment type="subcellular location">
    <subcellularLocation>
        <location evidence="1">Cell envelope</location>
    </subcellularLocation>
</comment>
<evidence type="ECO:0000256" key="3">
    <source>
        <dbReference type="ARBA" id="ARBA00022617"/>
    </source>
</evidence>
<dbReference type="GO" id="GO:0016491">
    <property type="term" value="F:oxidoreductase activity"/>
    <property type="evidence" value="ECO:0007669"/>
    <property type="project" value="TreeGrafter"/>
</dbReference>
<dbReference type="Proteomes" id="UP000178086">
    <property type="component" value="Unassembled WGS sequence"/>
</dbReference>
<dbReference type="GO" id="GO:0030313">
    <property type="term" value="C:cell envelope"/>
    <property type="evidence" value="ECO:0007669"/>
    <property type="project" value="UniProtKB-SubCell"/>
</dbReference>
<accession>A0A1F2UH01</accession>
<keyword evidence="5" id="KW-0732">Signal</keyword>
<evidence type="ECO:0000259" key="8">
    <source>
        <dbReference type="Pfam" id="PF03264"/>
    </source>
</evidence>
<evidence type="ECO:0000256" key="7">
    <source>
        <dbReference type="ARBA" id="ARBA00023004"/>
    </source>
</evidence>
<sequence>MPDIKGMSSRTKKLILTIATSLVVFFIAVVVAGTAMTSRPQTCNLCHEMKDPVKAWQASSHEKITCIECHHKEPGYLGFVVGIPTKITEATKHITGSFQTPVKATHDTKSKVCQKCHVSWRNVSPGGDLIVPHNLHFEKRKIDCVVCHTSVVHGEDRDNEIMRRPAMQLCLSCHDTGRESAPILKCKDCHTEKGVPASHTNKDWFEMHGQLYKDPNHPDSQCDNCHGWTPTFCSDCHKSKLPTTHYGGEQWRTFHSIRAKVRKSGCLVCHDAKTFCYKCHDPFEDLEKGK</sequence>
<comment type="caution">
    <text evidence="9">The sequence shown here is derived from an EMBL/GenBank/DDBJ whole genome shotgun (WGS) entry which is preliminary data.</text>
</comment>
<dbReference type="InterPro" id="IPR005126">
    <property type="entry name" value="NapC/NirT_cyt_c_N"/>
</dbReference>
<dbReference type="InterPro" id="IPR051829">
    <property type="entry name" value="Multiheme_Cytochr_ET"/>
</dbReference>
<gene>
    <name evidence="9" type="ORF">A2074_02570</name>
</gene>
<dbReference type="EMBL" id="MELI01000100">
    <property type="protein sequence ID" value="OFW32307.1"/>
    <property type="molecule type" value="Genomic_DNA"/>
</dbReference>
<dbReference type="InterPro" id="IPR036280">
    <property type="entry name" value="Multihaem_cyt_sf"/>
</dbReference>
<dbReference type="GO" id="GO:0046872">
    <property type="term" value="F:metal ion binding"/>
    <property type="evidence" value="ECO:0007669"/>
    <property type="project" value="UniProtKB-KW"/>
</dbReference>
<evidence type="ECO:0000256" key="6">
    <source>
        <dbReference type="ARBA" id="ARBA00022982"/>
    </source>
</evidence>
<keyword evidence="4" id="KW-0479">Metal-binding</keyword>
<reference evidence="9 10" key="1">
    <citation type="journal article" date="2016" name="Nat. Commun.">
        <title>Thousands of microbial genomes shed light on interconnected biogeochemical processes in an aquifer system.</title>
        <authorList>
            <person name="Anantharaman K."/>
            <person name="Brown C.T."/>
            <person name="Hug L.A."/>
            <person name="Sharon I."/>
            <person name="Castelle C.J."/>
            <person name="Probst A.J."/>
            <person name="Thomas B.C."/>
            <person name="Singh A."/>
            <person name="Wilkins M.J."/>
            <person name="Karaoz U."/>
            <person name="Brodie E.L."/>
            <person name="Williams K.H."/>
            <person name="Hubbard S.S."/>
            <person name="Banfield J.F."/>
        </authorList>
    </citation>
    <scope>NUCLEOTIDE SEQUENCE [LARGE SCALE GENOMIC DNA]</scope>
</reference>
<dbReference type="AlphaFoldDB" id="A0A1F2UH01"/>
<evidence type="ECO:0000256" key="2">
    <source>
        <dbReference type="ARBA" id="ARBA00022448"/>
    </source>
</evidence>
<evidence type="ECO:0000256" key="5">
    <source>
        <dbReference type="ARBA" id="ARBA00022729"/>
    </source>
</evidence>
<keyword evidence="7" id="KW-0408">Iron</keyword>
<keyword evidence="6" id="KW-0249">Electron transport</keyword>
<dbReference type="Gene3D" id="1.10.3820.10">
    <property type="entry name" value="Di-heme elbow motif domain"/>
    <property type="match status" value="1"/>
</dbReference>
<name>A0A1F2UH01_9ACTN</name>